<dbReference type="Proteomes" id="UP000244915">
    <property type="component" value="Chromosome 1"/>
</dbReference>
<sequence length="160" mass="18869">MRVVTNAEQVLSNIARLQTELEKSQELADRLGFVHAWYVDTRKPEDPQFGFSKFAGYQDLDAETYLRNYKDLDGRNTEWVLKDFFEELRPGTSDYSHYHKQLTEWLAMLGRAPRKKVRLMVLKPEFRGETEAEDRRLLELLSVVAGMLPPHQRQELRDKL</sequence>
<reference evidence="1 2" key="1">
    <citation type="submission" date="2017-06" db="EMBL/GenBank/DDBJ databases">
        <title>Yangia sp. YSBP01 complete genome sequence.</title>
        <authorList>
            <person name="Woo J.-H."/>
            <person name="Kim H.-S."/>
        </authorList>
    </citation>
    <scope>NUCLEOTIDE SEQUENCE [LARGE SCALE GENOMIC DNA]</scope>
    <source>
        <strain evidence="1 2">YSBP01</strain>
    </source>
</reference>
<dbReference type="OrthoDB" id="7866059at2"/>
<dbReference type="KEGG" id="ypac:CEW88_04780"/>
<evidence type="ECO:0000313" key="2">
    <source>
        <dbReference type="Proteomes" id="UP000244915"/>
    </source>
</evidence>
<organism evidence="1 2">
    <name type="scientific">Alloyangia pacifica</name>
    <dbReference type="NCBI Taxonomy" id="311180"/>
    <lineage>
        <taxon>Bacteria</taxon>
        <taxon>Pseudomonadati</taxon>
        <taxon>Pseudomonadota</taxon>
        <taxon>Alphaproteobacteria</taxon>
        <taxon>Rhodobacterales</taxon>
        <taxon>Roseobacteraceae</taxon>
        <taxon>Alloyangia</taxon>
    </lineage>
</organism>
<dbReference type="AlphaFoldDB" id="A0A2U8HED3"/>
<dbReference type="RefSeq" id="WP_108964922.1">
    <property type="nucleotide sequence ID" value="NZ_CP022189.1"/>
</dbReference>
<gene>
    <name evidence="1" type="ORF">CEW88_04780</name>
</gene>
<name>A0A2U8HED3_9RHOB</name>
<dbReference type="EMBL" id="CP022189">
    <property type="protein sequence ID" value="AWI83035.1"/>
    <property type="molecule type" value="Genomic_DNA"/>
</dbReference>
<protein>
    <submittedName>
        <fullName evidence="1">Uncharacterized protein</fullName>
    </submittedName>
</protein>
<proteinExistence type="predicted"/>
<accession>A0A2U8HED3</accession>
<evidence type="ECO:0000313" key="1">
    <source>
        <dbReference type="EMBL" id="AWI83035.1"/>
    </source>
</evidence>